<reference evidence="12 14" key="1">
    <citation type="submission" date="2020-06" db="EMBL/GenBank/DDBJ databases">
        <title>Anoxygenic phototrophic Chloroflexota member uses a Type I reaction center.</title>
        <authorList>
            <person name="Tsuji J.M."/>
            <person name="Shaw N.A."/>
            <person name="Nagashima S."/>
            <person name="Venkiteswaran J."/>
            <person name="Schiff S.L."/>
            <person name="Hanada S."/>
            <person name="Tank M."/>
            <person name="Neufeld J.D."/>
        </authorList>
    </citation>
    <scope>NUCLEOTIDE SEQUENCE [LARGE SCALE GENOMIC DNA]</scope>
    <source>
        <strain evidence="12">L227-S17</strain>
    </source>
</reference>
<feature type="domain" description="Cytidyltransferase-like" evidence="11">
    <location>
        <begin position="6"/>
        <end position="146"/>
    </location>
</feature>
<dbReference type="NCBIfam" id="TIGR00482">
    <property type="entry name" value="nicotinate (nicotinamide) nucleotide adenylyltransferase"/>
    <property type="match status" value="1"/>
</dbReference>
<dbReference type="Proteomes" id="UP001431572">
    <property type="component" value="Chromosome 1"/>
</dbReference>
<evidence type="ECO:0000313" key="12">
    <source>
        <dbReference type="EMBL" id="NWJ45159.1"/>
    </source>
</evidence>
<dbReference type="HAMAP" id="MF_00244">
    <property type="entry name" value="NaMN_adenylyltr"/>
    <property type="match status" value="1"/>
</dbReference>
<keyword evidence="8 10" id="KW-0520">NAD</keyword>
<evidence type="ECO:0000256" key="5">
    <source>
        <dbReference type="ARBA" id="ARBA00022695"/>
    </source>
</evidence>
<gene>
    <name evidence="10 13" type="primary">nadD</name>
    <name evidence="12" type="ORF">HXX08_04690</name>
    <name evidence="13" type="ORF">OZ401_000287</name>
</gene>
<dbReference type="CDD" id="cd02165">
    <property type="entry name" value="NMNAT"/>
    <property type="match status" value="1"/>
</dbReference>
<evidence type="ECO:0000256" key="6">
    <source>
        <dbReference type="ARBA" id="ARBA00022741"/>
    </source>
</evidence>
<dbReference type="GO" id="GO:0004515">
    <property type="term" value="F:nicotinate-nucleotide adenylyltransferase activity"/>
    <property type="evidence" value="ECO:0007669"/>
    <property type="project" value="UniProtKB-UniRule"/>
</dbReference>
<dbReference type="AlphaFoldDB" id="A0A8T7LZX5"/>
<comment type="function">
    <text evidence="1 10">Catalyzes the reversible adenylation of nicotinate mononucleotide (NaMN) to nicotinic acid adenine dinucleotide (NaAD).</text>
</comment>
<keyword evidence="7 10" id="KW-0067">ATP-binding</keyword>
<dbReference type="InterPro" id="IPR014729">
    <property type="entry name" value="Rossmann-like_a/b/a_fold"/>
</dbReference>
<keyword evidence="5 10" id="KW-0548">Nucleotidyltransferase</keyword>
<evidence type="ECO:0000256" key="4">
    <source>
        <dbReference type="ARBA" id="ARBA00022679"/>
    </source>
</evidence>
<evidence type="ECO:0000256" key="3">
    <source>
        <dbReference type="ARBA" id="ARBA00022642"/>
    </source>
</evidence>
<reference evidence="13" key="2">
    <citation type="journal article" date="2024" name="Nature">
        <title>Anoxygenic phototroph of the Chloroflexota uses a type I reaction centre.</title>
        <authorList>
            <person name="Tsuji J.M."/>
            <person name="Shaw N.A."/>
            <person name="Nagashima S."/>
            <person name="Venkiteswaran J.J."/>
            <person name="Schiff S.L."/>
            <person name="Watanabe T."/>
            <person name="Fukui M."/>
            <person name="Hanada S."/>
            <person name="Tank M."/>
            <person name="Neufeld J.D."/>
        </authorList>
    </citation>
    <scope>NUCLEOTIDE SEQUENCE</scope>
    <source>
        <strain evidence="13">L227-S17</strain>
    </source>
</reference>
<accession>A0A8T7LZX5</accession>
<dbReference type="InterPro" id="IPR004821">
    <property type="entry name" value="Cyt_trans-like"/>
</dbReference>
<dbReference type="InterPro" id="IPR005248">
    <property type="entry name" value="NadD/NMNAT"/>
</dbReference>
<keyword evidence="15" id="KW-1185">Reference proteome</keyword>
<dbReference type="EMBL" id="JACATZ010000001">
    <property type="protein sequence ID" value="NWJ45159.1"/>
    <property type="molecule type" value="Genomic_DNA"/>
</dbReference>
<comment type="catalytic activity">
    <reaction evidence="9 10">
        <text>nicotinate beta-D-ribonucleotide + ATP + H(+) = deamido-NAD(+) + diphosphate</text>
        <dbReference type="Rhea" id="RHEA:22860"/>
        <dbReference type="ChEBI" id="CHEBI:15378"/>
        <dbReference type="ChEBI" id="CHEBI:30616"/>
        <dbReference type="ChEBI" id="CHEBI:33019"/>
        <dbReference type="ChEBI" id="CHEBI:57502"/>
        <dbReference type="ChEBI" id="CHEBI:58437"/>
        <dbReference type="EC" id="2.7.7.18"/>
    </reaction>
</comment>
<evidence type="ECO:0000256" key="10">
    <source>
        <dbReference type="HAMAP-Rule" id="MF_00244"/>
    </source>
</evidence>
<dbReference type="NCBIfam" id="NF000840">
    <property type="entry name" value="PRK00071.1-3"/>
    <property type="match status" value="1"/>
</dbReference>
<dbReference type="EC" id="2.7.7.18" evidence="10"/>
<dbReference type="Proteomes" id="UP000521676">
    <property type="component" value="Unassembled WGS sequence"/>
</dbReference>
<evidence type="ECO:0000259" key="11">
    <source>
        <dbReference type="Pfam" id="PF01467"/>
    </source>
</evidence>
<evidence type="ECO:0000256" key="9">
    <source>
        <dbReference type="ARBA" id="ARBA00048721"/>
    </source>
</evidence>
<evidence type="ECO:0000313" key="15">
    <source>
        <dbReference type="Proteomes" id="UP001431572"/>
    </source>
</evidence>
<dbReference type="PANTHER" id="PTHR39321:SF3">
    <property type="entry name" value="PHOSPHOPANTETHEINE ADENYLYLTRANSFERASE"/>
    <property type="match status" value="1"/>
</dbReference>
<dbReference type="GO" id="GO:0009435">
    <property type="term" value="P:NAD+ biosynthetic process"/>
    <property type="evidence" value="ECO:0007669"/>
    <property type="project" value="UniProtKB-UniRule"/>
</dbReference>
<dbReference type="RefSeq" id="WP_341468934.1">
    <property type="nucleotide sequence ID" value="NZ_CP128399.1"/>
</dbReference>
<comment type="similarity">
    <text evidence="10">Belongs to the NadD family.</text>
</comment>
<dbReference type="NCBIfam" id="TIGR00125">
    <property type="entry name" value="cyt_tran_rel"/>
    <property type="match status" value="1"/>
</dbReference>
<name>A0A8T7LZX5_9CHLR</name>
<evidence type="ECO:0000256" key="1">
    <source>
        <dbReference type="ARBA" id="ARBA00002324"/>
    </source>
</evidence>
<protein>
    <recommendedName>
        <fullName evidence="10">Probable nicotinate-nucleotide adenylyltransferase</fullName>
        <ecNumber evidence="10">2.7.7.18</ecNumber>
    </recommendedName>
    <alternativeName>
        <fullName evidence="10">Deamido-NAD(+) diphosphorylase</fullName>
    </alternativeName>
    <alternativeName>
        <fullName evidence="10">Deamido-NAD(+) pyrophosphorylase</fullName>
    </alternativeName>
    <alternativeName>
        <fullName evidence="10">Nicotinate mononucleotide adenylyltransferase</fullName>
        <shortName evidence="10">NaMN adenylyltransferase</shortName>
    </alternativeName>
</protein>
<dbReference type="PANTHER" id="PTHR39321">
    <property type="entry name" value="NICOTINATE-NUCLEOTIDE ADENYLYLTRANSFERASE-RELATED"/>
    <property type="match status" value="1"/>
</dbReference>
<organism evidence="12 14">
    <name type="scientific">Candidatus Chlorohelix allophototropha</name>
    <dbReference type="NCBI Taxonomy" id="3003348"/>
    <lineage>
        <taxon>Bacteria</taxon>
        <taxon>Bacillati</taxon>
        <taxon>Chloroflexota</taxon>
        <taxon>Chloroflexia</taxon>
        <taxon>Candidatus Chloroheliales</taxon>
        <taxon>Candidatus Chloroheliaceae</taxon>
        <taxon>Candidatus Chlorohelix</taxon>
    </lineage>
</organism>
<keyword evidence="6 10" id="KW-0547">Nucleotide-binding</keyword>
<dbReference type="GO" id="GO:0005524">
    <property type="term" value="F:ATP binding"/>
    <property type="evidence" value="ECO:0007669"/>
    <property type="project" value="UniProtKB-KW"/>
</dbReference>
<comment type="pathway">
    <text evidence="2 10">Cofactor biosynthesis; NAD(+) biosynthesis; deamido-NAD(+) from nicotinate D-ribonucleotide: step 1/1.</text>
</comment>
<dbReference type="SUPFAM" id="SSF52374">
    <property type="entry name" value="Nucleotidylyl transferase"/>
    <property type="match status" value="1"/>
</dbReference>
<dbReference type="Gene3D" id="3.40.50.620">
    <property type="entry name" value="HUPs"/>
    <property type="match status" value="1"/>
</dbReference>
<dbReference type="EMBL" id="CP128399">
    <property type="protein sequence ID" value="WJW67039.1"/>
    <property type="molecule type" value="Genomic_DNA"/>
</dbReference>
<keyword evidence="4 10" id="KW-0808">Transferase</keyword>
<sequence>MQRIGIIGGTFDPIHTGHLIIAQEAAWRIGLDKVLFVPAGNPPHKRNQQVTEAYHRLEMVRLAIEGNPLFELSLVDAERLGYSYTADMLQELRLEISDSELYFIIGADAASELVNWYKPEKVLALANLAVVSRPGYSLNLDDLKERFPEIESRMVLIDSAMIQLAANQIRQYVQQGEPIRYLVPPSVEAYIYKERLYSPPESSK</sequence>
<dbReference type="Pfam" id="PF01467">
    <property type="entry name" value="CTP_transf_like"/>
    <property type="match status" value="1"/>
</dbReference>
<evidence type="ECO:0000313" key="14">
    <source>
        <dbReference type="Proteomes" id="UP000521676"/>
    </source>
</evidence>
<evidence type="ECO:0000313" key="13">
    <source>
        <dbReference type="EMBL" id="WJW67039.1"/>
    </source>
</evidence>
<proteinExistence type="inferred from homology"/>
<keyword evidence="3 10" id="KW-0662">Pyridine nucleotide biosynthesis</keyword>
<evidence type="ECO:0000256" key="7">
    <source>
        <dbReference type="ARBA" id="ARBA00022840"/>
    </source>
</evidence>
<evidence type="ECO:0000256" key="8">
    <source>
        <dbReference type="ARBA" id="ARBA00023027"/>
    </source>
</evidence>
<evidence type="ECO:0000256" key="2">
    <source>
        <dbReference type="ARBA" id="ARBA00005019"/>
    </source>
</evidence>